<keyword evidence="12" id="KW-0449">Lipoprotein</keyword>
<dbReference type="Gene3D" id="3.10.520.10">
    <property type="entry name" value="ApbE-like domains"/>
    <property type="match status" value="1"/>
</dbReference>
<keyword evidence="12" id="KW-1003">Cell membrane</keyword>
<evidence type="ECO:0000256" key="7">
    <source>
        <dbReference type="ARBA" id="ARBA00022842"/>
    </source>
</evidence>
<comment type="caution">
    <text evidence="13">The sequence shown here is derived from an EMBL/GenBank/DDBJ whole genome shotgun (WGS) entry which is preliminary data.</text>
</comment>
<evidence type="ECO:0000313" key="14">
    <source>
        <dbReference type="Proteomes" id="UP000823616"/>
    </source>
</evidence>
<dbReference type="PANTHER" id="PTHR30040:SF2">
    <property type="entry name" value="FAD:PROTEIN FMN TRANSFERASE"/>
    <property type="match status" value="1"/>
</dbReference>
<dbReference type="SUPFAM" id="SSF143631">
    <property type="entry name" value="ApbE-like"/>
    <property type="match status" value="1"/>
</dbReference>
<dbReference type="GO" id="GO:0016740">
    <property type="term" value="F:transferase activity"/>
    <property type="evidence" value="ECO:0007669"/>
    <property type="project" value="UniProtKB-UniRule"/>
</dbReference>
<feature type="signal peptide" evidence="12">
    <location>
        <begin position="1"/>
        <end position="25"/>
    </location>
</feature>
<evidence type="ECO:0000256" key="12">
    <source>
        <dbReference type="RuleBase" id="RU363002"/>
    </source>
</evidence>
<evidence type="ECO:0000256" key="2">
    <source>
        <dbReference type="ARBA" id="ARBA00016337"/>
    </source>
</evidence>
<evidence type="ECO:0000256" key="8">
    <source>
        <dbReference type="ARBA" id="ARBA00031306"/>
    </source>
</evidence>
<feature type="chain" id="PRO_5039759883" description="FAD:protein FMN transferase" evidence="12">
    <location>
        <begin position="26"/>
        <end position="356"/>
    </location>
</feature>
<organism evidence="13 14">
    <name type="scientific">Candidatus Avitreponema avistercoris</name>
    <dbReference type="NCBI Taxonomy" id="2840705"/>
    <lineage>
        <taxon>Bacteria</taxon>
        <taxon>Pseudomonadati</taxon>
        <taxon>Spirochaetota</taxon>
        <taxon>Spirochaetia</taxon>
        <taxon>Spirochaetales</taxon>
        <taxon>Candidatus Avitreponema</taxon>
    </lineage>
</organism>
<keyword evidence="6 10" id="KW-0274">FAD</keyword>
<dbReference type="PROSITE" id="PS51257">
    <property type="entry name" value="PROKAR_LIPOPROTEIN"/>
    <property type="match status" value="1"/>
</dbReference>
<dbReference type="PANTHER" id="PTHR30040">
    <property type="entry name" value="THIAMINE BIOSYNTHESIS LIPOPROTEIN APBE"/>
    <property type="match status" value="1"/>
</dbReference>
<keyword evidence="7 10" id="KW-0460">Magnesium</keyword>
<dbReference type="EC" id="2.7.1.180" evidence="1 10"/>
<keyword evidence="5 10" id="KW-0479">Metal-binding</keyword>
<feature type="binding site" evidence="11">
    <location>
        <position position="286"/>
    </location>
    <ligand>
        <name>Mg(2+)</name>
        <dbReference type="ChEBI" id="CHEBI:18420"/>
    </ligand>
</feature>
<evidence type="ECO:0000313" key="13">
    <source>
        <dbReference type="EMBL" id="MBO8450224.1"/>
    </source>
</evidence>
<comment type="function">
    <text evidence="12">Flavin transferase that catalyzes the transfer of the FMN moiety of FAD and its covalent binding to the hydroxyl group of a threonine residue in a target flavoprotein.</text>
</comment>
<dbReference type="Proteomes" id="UP000823616">
    <property type="component" value="Unassembled WGS sequence"/>
</dbReference>
<protein>
    <recommendedName>
        <fullName evidence="2 10">FAD:protein FMN transferase</fullName>
        <ecNumber evidence="1 10">2.7.1.180</ecNumber>
    </recommendedName>
    <alternativeName>
        <fullName evidence="8 10">Flavin transferase</fullName>
    </alternativeName>
</protein>
<keyword evidence="3 10" id="KW-0285">Flavoprotein</keyword>
<accession>A0A9D9HGN1</accession>
<dbReference type="GO" id="GO:0005886">
    <property type="term" value="C:plasma membrane"/>
    <property type="evidence" value="ECO:0007669"/>
    <property type="project" value="UniProtKB-SubCell"/>
</dbReference>
<dbReference type="Pfam" id="PF02424">
    <property type="entry name" value="ApbE"/>
    <property type="match status" value="1"/>
</dbReference>
<evidence type="ECO:0000256" key="9">
    <source>
        <dbReference type="ARBA" id="ARBA00048540"/>
    </source>
</evidence>
<evidence type="ECO:0000256" key="3">
    <source>
        <dbReference type="ARBA" id="ARBA00022630"/>
    </source>
</evidence>
<comment type="similarity">
    <text evidence="10 12">Belongs to the ApbE family.</text>
</comment>
<keyword evidence="12" id="KW-0472">Membrane</keyword>
<gene>
    <name evidence="13" type="ORF">IAA96_03875</name>
</gene>
<evidence type="ECO:0000256" key="1">
    <source>
        <dbReference type="ARBA" id="ARBA00011955"/>
    </source>
</evidence>
<keyword evidence="4 10" id="KW-0808">Transferase</keyword>
<dbReference type="InterPro" id="IPR024932">
    <property type="entry name" value="ApbE"/>
</dbReference>
<dbReference type="PIRSF" id="PIRSF006268">
    <property type="entry name" value="ApbE"/>
    <property type="match status" value="1"/>
</dbReference>
<comment type="catalytic activity">
    <reaction evidence="9 10 12">
        <text>L-threonyl-[protein] + FAD = FMN-L-threonyl-[protein] + AMP + H(+)</text>
        <dbReference type="Rhea" id="RHEA:36847"/>
        <dbReference type="Rhea" id="RHEA-COMP:11060"/>
        <dbReference type="Rhea" id="RHEA-COMP:11061"/>
        <dbReference type="ChEBI" id="CHEBI:15378"/>
        <dbReference type="ChEBI" id="CHEBI:30013"/>
        <dbReference type="ChEBI" id="CHEBI:57692"/>
        <dbReference type="ChEBI" id="CHEBI:74257"/>
        <dbReference type="ChEBI" id="CHEBI:456215"/>
        <dbReference type="EC" id="2.7.1.180"/>
    </reaction>
</comment>
<dbReference type="AlphaFoldDB" id="A0A9D9HGN1"/>
<sequence length="356" mass="37423">MPFPMRNILLLLLAALLCSCGGQNGKPKTKEAETSLLAMGTYITMRAAGTEAEGALQQAAAEIRRLEKLWSVTDPDSEISALNRAQGRTIQVSPETAGLLAFALRMAEKTGGAFDPSIYPLTAAWGFPAQEYRVPPESEIAACLAHVGWARISLDKTARTVTVPDGAGLDFGGIAKGRAGDAAAECLRRAGVRSALLNLGGNIQLVGQRPDGTPWNIGIRDPSGREILGAVQAESCAVVTSGSYERNFTGTDGQVYGHILNPHTGRPAESGLTSVTTVTGSGTLADALSTALFVMGAEKAARFWRQAAGTPEAFEMVLVTRTGDILVSEGLAHRFSPAGEERAAHTHILRLAETGE</sequence>
<keyword evidence="12" id="KW-0732">Signal</keyword>
<evidence type="ECO:0000256" key="10">
    <source>
        <dbReference type="PIRNR" id="PIRNR006268"/>
    </source>
</evidence>
<evidence type="ECO:0000256" key="11">
    <source>
        <dbReference type="PIRSR" id="PIRSR006268-2"/>
    </source>
</evidence>
<evidence type="ECO:0000256" key="6">
    <source>
        <dbReference type="ARBA" id="ARBA00022827"/>
    </source>
</evidence>
<dbReference type="EMBL" id="JADIMS010000060">
    <property type="protein sequence ID" value="MBO8450224.1"/>
    <property type="molecule type" value="Genomic_DNA"/>
</dbReference>
<dbReference type="InterPro" id="IPR003374">
    <property type="entry name" value="ApbE-like_sf"/>
</dbReference>
<reference evidence="13" key="1">
    <citation type="submission" date="2020-10" db="EMBL/GenBank/DDBJ databases">
        <authorList>
            <person name="Gilroy R."/>
        </authorList>
    </citation>
    <scope>NUCLEOTIDE SEQUENCE</scope>
    <source>
        <strain evidence="13">B3-4054</strain>
    </source>
</reference>
<comment type="cofactor">
    <cofactor evidence="11">
        <name>Mg(2+)</name>
        <dbReference type="ChEBI" id="CHEBI:18420"/>
    </cofactor>
    <cofactor evidence="11">
        <name>Mn(2+)</name>
        <dbReference type="ChEBI" id="CHEBI:29035"/>
    </cofactor>
    <text evidence="11">Magnesium. Can also use manganese.</text>
</comment>
<dbReference type="GO" id="GO:0046872">
    <property type="term" value="F:metal ion binding"/>
    <property type="evidence" value="ECO:0007669"/>
    <property type="project" value="UniProtKB-UniRule"/>
</dbReference>
<evidence type="ECO:0000256" key="5">
    <source>
        <dbReference type="ARBA" id="ARBA00022723"/>
    </source>
</evidence>
<feature type="binding site" evidence="11">
    <location>
        <position position="290"/>
    </location>
    <ligand>
        <name>Mg(2+)</name>
        <dbReference type="ChEBI" id="CHEBI:18420"/>
    </ligand>
</feature>
<comment type="subcellular location">
    <subcellularLocation>
        <location evidence="12">Cell inner membrane</location>
        <topology evidence="12">Lipid-anchor</topology>
        <orientation evidence="12">Periplasmic side</orientation>
    </subcellularLocation>
</comment>
<evidence type="ECO:0000256" key="4">
    <source>
        <dbReference type="ARBA" id="ARBA00022679"/>
    </source>
</evidence>
<proteinExistence type="inferred from homology"/>
<keyword evidence="12" id="KW-0997">Cell inner membrane</keyword>
<name>A0A9D9HGN1_9SPIR</name>
<feature type="binding site" evidence="11">
    <location>
        <position position="173"/>
    </location>
    <ligand>
        <name>Mg(2+)</name>
        <dbReference type="ChEBI" id="CHEBI:18420"/>
    </ligand>
</feature>
<reference evidence="13" key="2">
    <citation type="journal article" date="2021" name="PeerJ">
        <title>Extensive microbial diversity within the chicken gut microbiome revealed by metagenomics and culture.</title>
        <authorList>
            <person name="Gilroy R."/>
            <person name="Ravi A."/>
            <person name="Getino M."/>
            <person name="Pursley I."/>
            <person name="Horton D.L."/>
            <person name="Alikhan N.F."/>
            <person name="Baker D."/>
            <person name="Gharbi K."/>
            <person name="Hall N."/>
            <person name="Watson M."/>
            <person name="Adriaenssens E.M."/>
            <person name="Foster-Nyarko E."/>
            <person name="Jarju S."/>
            <person name="Secka A."/>
            <person name="Antonio M."/>
            <person name="Oren A."/>
            <person name="Chaudhuri R.R."/>
            <person name="La Ragione R."/>
            <person name="Hildebrand F."/>
            <person name="Pallen M.J."/>
        </authorList>
    </citation>
    <scope>NUCLEOTIDE SEQUENCE</scope>
    <source>
        <strain evidence="13">B3-4054</strain>
    </source>
</reference>